<dbReference type="InterPro" id="IPR003593">
    <property type="entry name" value="AAA+_ATPase"/>
</dbReference>
<dbReference type="PANTHER" id="PTHR43214">
    <property type="entry name" value="TWO-COMPONENT RESPONSE REGULATOR"/>
    <property type="match status" value="1"/>
</dbReference>
<reference evidence="3 4" key="1">
    <citation type="submission" date="2023-08" db="EMBL/GenBank/DDBJ databases">
        <authorList>
            <person name="Folkvardsen B D."/>
            <person name="Norman A."/>
        </authorList>
    </citation>
    <scope>NUCLEOTIDE SEQUENCE [LARGE SCALE GENOMIC DNA]</scope>
    <source>
        <strain evidence="3 4">Mu0050</strain>
    </source>
</reference>
<name>A0ABM9MGN1_9MYCO</name>
<dbReference type="InterPro" id="IPR036388">
    <property type="entry name" value="WH-like_DNA-bd_sf"/>
</dbReference>
<dbReference type="Pfam" id="PF13191">
    <property type="entry name" value="AAA_16"/>
    <property type="match status" value="1"/>
</dbReference>
<dbReference type="SUPFAM" id="SSF46894">
    <property type="entry name" value="C-terminal effector domain of the bipartite response regulators"/>
    <property type="match status" value="1"/>
</dbReference>
<dbReference type="SUPFAM" id="SSF52540">
    <property type="entry name" value="P-loop containing nucleoside triphosphate hydrolases"/>
    <property type="match status" value="1"/>
</dbReference>
<organism evidence="3 4">
    <name type="scientific">[Mycobacterium] wendilense</name>
    <dbReference type="NCBI Taxonomy" id="3064284"/>
    <lineage>
        <taxon>Bacteria</taxon>
        <taxon>Bacillati</taxon>
        <taxon>Actinomycetota</taxon>
        <taxon>Actinomycetes</taxon>
        <taxon>Mycobacteriales</taxon>
        <taxon>Mycobacteriaceae</taxon>
        <taxon>Mycolicibacter</taxon>
    </lineage>
</organism>
<dbReference type="CDD" id="cd06170">
    <property type="entry name" value="LuxR_C_like"/>
    <property type="match status" value="1"/>
</dbReference>
<dbReference type="InterPro" id="IPR039420">
    <property type="entry name" value="WalR-like"/>
</dbReference>
<dbReference type="PROSITE" id="PS00622">
    <property type="entry name" value="HTH_LUXR_1"/>
    <property type="match status" value="1"/>
</dbReference>
<dbReference type="InterPro" id="IPR027417">
    <property type="entry name" value="P-loop_NTPase"/>
</dbReference>
<protein>
    <submittedName>
        <fullName evidence="3">LuxR C-terminal-related transcriptional regulator</fullName>
    </submittedName>
</protein>
<dbReference type="Gene3D" id="3.40.50.300">
    <property type="entry name" value="P-loop containing nucleotide triphosphate hydrolases"/>
    <property type="match status" value="1"/>
</dbReference>
<dbReference type="InterPro" id="IPR011990">
    <property type="entry name" value="TPR-like_helical_dom_sf"/>
</dbReference>
<gene>
    <name evidence="3" type="ORF">MU0050_003355</name>
</gene>
<dbReference type="SMART" id="SM00421">
    <property type="entry name" value="HTH_LUXR"/>
    <property type="match status" value="1"/>
</dbReference>
<keyword evidence="4" id="KW-1185">Reference proteome</keyword>
<dbReference type="Pfam" id="PF00196">
    <property type="entry name" value="GerE"/>
    <property type="match status" value="1"/>
</dbReference>
<proteinExistence type="predicted"/>
<dbReference type="InterPro" id="IPR000792">
    <property type="entry name" value="Tscrpt_reg_LuxR_C"/>
</dbReference>
<dbReference type="PROSITE" id="PS50043">
    <property type="entry name" value="HTH_LUXR_2"/>
    <property type="match status" value="1"/>
</dbReference>
<dbReference type="Proteomes" id="UP001190466">
    <property type="component" value="Chromosome"/>
</dbReference>
<feature type="domain" description="HTH luxR-type" evidence="2">
    <location>
        <begin position="813"/>
        <end position="878"/>
    </location>
</feature>
<dbReference type="PRINTS" id="PR00038">
    <property type="entry name" value="HTHLUXR"/>
</dbReference>
<dbReference type="Gene3D" id="1.25.40.10">
    <property type="entry name" value="Tetratricopeptide repeat domain"/>
    <property type="match status" value="2"/>
</dbReference>
<dbReference type="InterPro" id="IPR016032">
    <property type="entry name" value="Sig_transdc_resp-reg_C-effctor"/>
</dbReference>
<sequence length="880" mass="93686">MPDPLRCVGRDREATALDDLVGAAAHGARIVTLCGPPGIGKTALLRRLAAQHTCRWATGMAWETDLPGGVLAQLLQDEIPTDPVEAAAHLLDHLRAGDIRVLLIDDAQHADTESLQAISTLVRHQSDQPVLVVLATVSADRLPADLGADEIRLTGLTVAAVGELMRMRGISVHPAMAETLSRHTDGNPRDVLALLDEVPPAVWSRPDAVLPAPGHVVDEVATALQSCGSDGRALTEALAILGAGAPLAEAAQLAGLADPLPAIDDATAAGLLRLPGQFEPRLRSGLAEAAVVQLMGVRAAAEAHRRAAEIVSDPAARLRHRVAATPMPDAALADEVATLARERGTDGAWAEAAALFRDASRLTPEPMVRDARLTLAVDALVAAGDCGAAAALVPAVESMRETPLRNAVLGYLAILRGRATEAEARLQRAWTIVNAERDPAIAALIAQRYVLHTLIRGRGDELVGWADTALRLAQPDSPEALEAAAVRGLGMLAAGHPRSAAIAYEELADRVRHGAQAQRVTMGRGWVQLLGDDLDGARSQLETAVATAALGGSRRITLWALGWLARVHFDTGEWDSALAAVESGRTLAASSGIVVVTPLLEWTATQIHAMRGDWSAAAQAVRAADVVTQDYEMMQIPLVLARAQIAEAEADYARVCRTLQPLARMAPGTSLDEPGYWAWPDVLAHALVLEGRLDDAEAFLGPHEQRARDRNHRSATARLGYARGRLLGARGDLPAARAAFEESLALLDGLPRRYDRARVNFVYGQTLRRAGKRREADAVIGAARDIYDSLGARTYVARCERELKAGGLNQLRGARHSVQLTPQEEAVTALVAQGKSNREVAAELYVSPKTVQYHLTRVYAKLGIRSRTELAARGPWGADA</sequence>
<dbReference type="SMART" id="SM00382">
    <property type="entry name" value="AAA"/>
    <property type="match status" value="1"/>
</dbReference>
<evidence type="ECO:0000256" key="1">
    <source>
        <dbReference type="ARBA" id="ARBA00023125"/>
    </source>
</evidence>
<dbReference type="EMBL" id="OY726395">
    <property type="protein sequence ID" value="CAJ1584745.1"/>
    <property type="molecule type" value="Genomic_DNA"/>
</dbReference>
<evidence type="ECO:0000313" key="3">
    <source>
        <dbReference type="EMBL" id="CAJ1584745.1"/>
    </source>
</evidence>
<dbReference type="SUPFAM" id="SSF48452">
    <property type="entry name" value="TPR-like"/>
    <property type="match status" value="2"/>
</dbReference>
<dbReference type="Gene3D" id="1.10.10.10">
    <property type="entry name" value="Winged helix-like DNA-binding domain superfamily/Winged helix DNA-binding domain"/>
    <property type="match status" value="1"/>
</dbReference>
<evidence type="ECO:0000259" key="2">
    <source>
        <dbReference type="PROSITE" id="PS50043"/>
    </source>
</evidence>
<accession>A0ABM9MGN1</accession>
<evidence type="ECO:0000313" key="4">
    <source>
        <dbReference type="Proteomes" id="UP001190466"/>
    </source>
</evidence>
<dbReference type="RefSeq" id="WP_316510696.1">
    <property type="nucleotide sequence ID" value="NZ_OY726395.1"/>
</dbReference>
<keyword evidence="1" id="KW-0238">DNA-binding</keyword>
<dbReference type="InterPro" id="IPR041664">
    <property type="entry name" value="AAA_16"/>
</dbReference>